<dbReference type="Pfam" id="PF03435">
    <property type="entry name" value="Sacchrp_dh_NADP"/>
    <property type="match status" value="1"/>
</dbReference>
<reference evidence="2 3" key="1">
    <citation type="journal article" date="2018" name="Cell">
        <title>The Chara Genome: Secondary Complexity and Implications for Plant Terrestrialization.</title>
        <authorList>
            <person name="Nishiyama T."/>
            <person name="Sakayama H."/>
            <person name="Vries J.D."/>
            <person name="Buschmann H."/>
            <person name="Saint-Marcoux D."/>
            <person name="Ullrich K.K."/>
            <person name="Haas F.B."/>
            <person name="Vanderstraeten L."/>
            <person name="Becker D."/>
            <person name="Lang D."/>
            <person name="Vosolsobe S."/>
            <person name="Rombauts S."/>
            <person name="Wilhelmsson P.K.I."/>
            <person name="Janitza P."/>
            <person name="Kern R."/>
            <person name="Heyl A."/>
            <person name="Rumpler F."/>
            <person name="Villalobos L.I.A.C."/>
            <person name="Clay J.M."/>
            <person name="Skokan R."/>
            <person name="Toyoda A."/>
            <person name="Suzuki Y."/>
            <person name="Kagoshima H."/>
            <person name="Schijlen E."/>
            <person name="Tajeshwar N."/>
            <person name="Catarino B."/>
            <person name="Hetherington A.J."/>
            <person name="Saltykova A."/>
            <person name="Bonnot C."/>
            <person name="Breuninger H."/>
            <person name="Symeonidi A."/>
            <person name="Radhakrishnan G.V."/>
            <person name="Van Nieuwerburgh F."/>
            <person name="Deforce D."/>
            <person name="Chang C."/>
            <person name="Karol K.G."/>
            <person name="Hedrich R."/>
            <person name="Ulvskov P."/>
            <person name="Glockner G."/>
            <person name="Delwiche C.F."/>
            <person name="Petrasek J."/>
            <person name="Van de Peer Y."/>
            <person name="Friml J."/>
            <person name="Beilby M."/>
            <person name="Dolan L."/>
            <person name="Kohara Y."/>
            <person name="Sugano S."/>
            <person name="Fujiyama A."/>
            <person name="Delaux P.-M."/>
            <person name="Quint M."/>
            <person name="TheiBen G."/>
            <person name="Hagemann M."/>
            <person name="Harholt J."/>
            <person name="Dunand C."/>
            <person name="Zachgo S."/>
            <person name="Langdale J."/>
            <person name="Maumus F."/>
            <person name="Straeten D.V.D."/>
            <person name="Gould S.B."/>
            <person name="Rensing S.A."/>
        </authorList>
    </citation>
    <scope>NUCLEOTIDE SEQUENCE [LARGE SCALE GENOMIC DNA]</scope>
    <source>
        <strain evidence="2 3">S276</strain>
    </source>
</reference>
<accession>A0A388LQU4</accession>
<comment type="caution">
    <text evidence="2">The sequence shown here is derived from an EMBL/GenBank/DDBJ whole genome shotgun (WGS) entry which is preliminary data.</text>
</comment>
<evidence type="ECO:0000313" key="3">
    <source>
        <dbReference type="Proteomes" id="UP000265515"/>
    </source>
</evidence>
<sequence>MAPDLLSGVLVYGATGYTGHLVAKKVKEVGLRATLAGRNEEKVKAIANEVQLPYEVFDLSDSAKLDNSVGRHAVVLHIAGPYTYTARPMVDACLRKKAHYIDVTGELRVVEAVQQRDEEAKASGVTLMPAIGYDASAGDCVAAHLKKRLPTATHLDLGLFVPRFAGSHRPRSLMFSRGTLKSFLVGILSSGGVVRRDGKLVDEALGARCRTFDLGEEGHAPFLSFAGSELIAAHHSTGIPNITTYIHSAISFPTNRVFTGLLRSSAFKSVAQFAIDKMLPRGPPEIDAEAIQLGAVGEARDEKSGKIVRTFATCGSGYPFTAKMVVEVTRQILNGNFKPGFQTVTSAYGPEFLLSIPGAKFEDLPGSE</sequence>
<organism evidence="2 3">
    <name type="scientific">Chara braunii</name>
    <name type="common">Braun's stonewort</name>
    <dbReference type="NCBI Taxonomy" id="69332"/>
    <lineage>
        <taxon>Eukaryota</taxon>
        <taxon>Viridiplantae</taxon>
        <taxon>Streptophyta</taxon>
        <taxon>Charophyceae</taxon>
        <taxon>Charales</taxon>
        <taxon>Characeae</taxon>
        <taxon>Chara</taxon>
    </lineage>
</organism>
<dbReference type="PANTHER" id="PTHR43781:SF1">
    <property type="entry name" value="SACCHAROPINE DEHYDROGENASE"/>
    <property type="match status" value="1"/>
</dbReference>
<name>A0A388LQU4_CHABU</name>
<gene>
    <name evidence="2" type="ORF">CBR_g38907</name>
</gene>
<dbReference type="OrthoDB" id="10268090at2759"/>
<dbReference type="AlphaFoldDB" id="A0A388LQU4"/>
<dbReference type="Gramene" id="GBG84625">
    <property type="protein sequence ID" value="GBG84625"/>
    <property type="gene ID" value="CBR_g38907"/>
</dbReference>
<protein>
    <recommendedName>
        <fullName evidence="1">Saccharopine dehydrogenase NADP binding domain-containing protein</fullName>
    </recommendedName>
</protein>
<dbReference type="EMBL" id="BFEA01000484">
    <property type="protein sequence ID" value="GBG84625.1"/>
    <property type="molecule type" value="Genomic_DNA"/>
</dbReference>
<dbReference type="Gene3D" id="3.40.50.720">
    <property type="entry name" value="NAD(P)-binding Rossmann-like Domain"/>
    <property type="match status" value="1"/>
</dbReference>
<evidence type="ECO:0000259" key="1">
    <source>
        <dbReference type="Pfam" id="PF03435"/>
    </source>
</evidence>
<dbReference type="InterPro" id="IPR036291">
    <property type="entry name" value="NAD(P)-bd_dom_sf"/>
</dbReference>
<dbReference type="SUPFAM" id="SSF51735">
    <property type="entry name" value="NAD(P)-binding Rossmann-fold domains"/>
    <property type="match status" value="1"/>
</dbReference>
<dbReference type="Proteomes" id="UP000265515">
    <property type="component" value="Unassembled WGS sequence"/>
</dbReference>
<keyword evidence="3" id="KW-1185">Reference proteome</keyword>
<evidence type="ECO:0000313" key="2">
    <source>
        <dbReference type="EMBL" id="GBG84625.1"/>
    </source>
</evidence>
<feature type="domain" description="Saccharopine dehydrogenase NADP binding" evidence="1">
    <location>
        <begin position="9"/>
        <end position="128"/>
    </location>
</feature>
<dbReference type="PANTHER" id="PTHR43781">
    <property type="entry name" value="SACCHAROPINE DEHYDROGENASE"/>
    <property type="match status" value="1"/>
</dbReference>
<dbReference type="InterPro" id="IPR005097">
    <property type="entry name" value="Sacchrp_dh_NADP-bd"/>
</dbReference>
<proteinExistence type="predicted"/>